<keyword evidence="6" id="KW-1185">Reference proteome</keyword>
<dbReference type="Proteomes" id="UP000283269">
    <property type="component" value="Unassembled WGS sequence"/>
</dbReference>
<dbReference type="InterPro" id="IPR019826">
    <property type="entry name" value="Carboxylesterase_B_AS"/>
</dbReference>
<name>A0A409XKT3_PSICY</name>
<keyword evidence="2 3" id="KW-0378">Hydrolase</keyword>
<evidence type="ECO:0000256" key="1">
    <source>
        <dbReference type="ARBA" id="ARBA00005964"/>
    </source>
</evidence>
<dbReference type="SUPFAM" id="SSF53474">
    <property type="entry name" value="alpha/beta-Hydrolases"/>
    <property type="match status" value="1"/>
</dbReference>
<evidence type="ECO:0000256" key="3">
    <source>
        <dbReference type="RuleBase" id="RU361235"/>
    </source>
</evidence>
<comment type="similarity">
    <text evidence="1 3">Belongs to the type-B carboxylesterase/lipase family.</text>
</comment>
<sequence>MYTQAIPGLIIFLAYVGEVIAVPPTVQLDSGTFMGALSGSTHRFLGVPYAKPPVGDLRYRLPQTIPPYTGSYDATNYGSNCIQPGTNTPNILDIAGSVAQGIVNTVFGPVIQGESEDCLTLNVIRPATATLSSNLPVLLWIYGGAFQSGSTSFTDGGPVVERSITLGSPVIYVSINYRVNAFGFLGGSEVKAAGVGNLGFQDQREAMRWVQKYISQFGGDPTKVTLWGQSAGAISISLQMLVNGGNPAGLFRGAFMESGGPIPLSDLTDSQESYDALVAGTGCSSASDTLACLRTVPLATLKTAVNNIGASSSVVNSFGPGVDGSLITDNPQVLVQQGMVANIPYVTGNCDDEGTLFALPVANNVITDADFRTYVKGAYPGLTDAQIDQIAIMYPSDITQGSPFDTGILNAITPQYKRLAALLGDAILQAPRRWMLQNTVATNPNVWVFLSKRFKLLPVVGSMHSSDLVNSYGGGEMQDQVIRFANTLNPNGQGLVDFQWPRYTLQSRQTLTYLDGFIPLAISQDTYRQDAMNYLTSITVVNPVV</sequence>
<organism evidence="5 6">
    <name type="scientific">Psilocybe cyanescens</name>
    <dbReference type="NCBI Taxonomy" id="93625"/>
    <lineage>
        <taxon>Eukaryota</taxon>
        <taxon>Fungi</taxon>
        <taxon>Dikarya</taxon>
        <taxon>Basidiomycota</taxon>
        <taxon>Agaricomycotina</taxon>
        <taxon>Agaricomycetes</taxon>
        <taxon>Agaricomycetidae</taxon>
        <taxon>Agaricales</taxon>
        <taxon>Agaricineae</taxon>
        <taxon>Strophariaceae</taxon>
        <taxon>Psilocybe</taxon>
    </lineage>
</organism>
<dbReference type="AlphaFoldDB" id="A0A409XKT3"/>
<dbReference type="Gene3D" id="3.40.50.1820">
    <property type="entry name" value="alpha/beta hydrolase"/>
    <property type="match status" value="1"/>
</dbReference>
<dbReference type="InterPro" id="IPR019819">
    <property type="entry name" value="Carboxylesterase_B_CS"/>
</dbReference>
<proteinExistence type="inferred from homology"/>
<dbReference type="PROSITE" id="PS00941">
    <property type="entry name" value="CARBOXYLESTERASE_B_2"/>
    <property type="match status" value="1"/>
</dbReference>
<dbReference type="EMBL" id="NHYD01001360">
    <property type="protein sequence ID" value="PPQ91357.1"/>
    <property type="molecule type" value="Genomic_DNA"/>
</dbReference>
<feature type="chain" id="PRO_5018814101" description="Carboxylic ester hydrolase" evidence="3">
    <location>
        <begin position="22"/>
        <end position="545"/>
    </location>
</feature>
<dbReference type="OrthoDB" id="408631at2759"/>
<gene>
    <name evidence="5" type="ORF">CVT25_004124</name>
</gene>
<feature type="signal peptide" evidence="3">
    <location>
        <begin position="1"/>
        <end position="21"/>
    </location>
</feature>
<evidence type="ECO:0000256" key="2">
    <source>
        <dbReference type="ARBA" id="ARBA00022801"/>
    </source>
</evidence>
<dbReference type="InterPro" id="IPR002018">
    <property type="entry name" value="CarbesteraseB"/>
</dbReference>
<keyword evidence="3" id="KW-0732">Signal</keyword>
<accession>A0A409XKT3</accession>
<dbReference type="InParanoid" id="A0A409XKT3"/>
<dbReference type="PROSITE" id="PS00122">
    <property type="entry name" value="CARBOXYLESTERASE_B_1"/>
    <property type="match status" value="1"/>
</dbReference>
<evidence type="ECO:0000313" key="5">
    <source>
        <dbReference type="EMBL" id="PPQ91357.1"/>
    </source>
</evidence>
<feature type="domain" description="Carboxylesterase type B" evidence="4">
    <location>
        <begin position="24"/>
        <end position="511"/>
    </location>
</feature>
<protein>
    <recommendedName>
        <fullName evidence="3">Carboxylic ester hydrolase</fullName>
        <ecNumber evidence="3">3.1.1.-</ecNumber>
    </recommendedName>
</protein>
<dbReference type="STRING" id="93625.A0A409XKT3"/>
<dbReference type="GO" id="GO:0016787">
    <property type="term" value="F:hydrolase activity"/>
    <property type="evidence" value="ECO:0007669"/>
    <property type="project" value="UniProtKB-KW"/>
</dbReference>
<dbReference type="InterPro" id="IPR029058">
    <property type="entry name" value="AB_hydrolase_fold"/>
</dbReference>
<reference evidence="5 6" key="1">
    <citation type="journal article" date="2018" name="Evol. Lett.">
        <title>Horizontal gene cluster transfer increased hallucinogenic mushroom diversity.</title>
        <authorList>
            <person name="Reynolds H.T."/>
            <person name="Vijayakumar V."/>
            <person name="Gluck-Thaler E."/>
            <person name="Korotkin H.B."/>
            <person name="Matheny P.B."/>
            <person name="Slot J.C."/>
        </authorList>
    </citation>
    <scope>NUCLEOTIDE SEQUENCE [LARGE SCALE GENOMIC DNA]</scope>
    <source>
        <strain evidence="5 6">2631</strain>
    </source>
</reference>
<dbReference type="EC" id="3.1.1.-" evidence="3"/>
<evidence type="ECO:0000313" key="6">
    <source>
        <dbReference type="Proteomes" id="UP000283269"/>
    </source>
</evidence>
<comment type="caution">
    <text evidence="5">The sequence shown here is derived from an EMBL/GenBank/DDBJ whole genome shotgun (WGS) entry which is preliminary data.</text>
</comment>
<dbReference type="InterPro" id="IPR050309">
    <property type="entry name" value="Type-B_Carboxylest/Lipase"/>
</dbReference>
<evidence type="ECO:0000259" key="4">
    <source>
        <dbReference type="Pfam" id="PF00135"/>
    </source>
</evidence>
<dbReference type="PANTHER" id="PTHR11559">
    <property type="entry name" value="CARBOXYLESTERASE"/>
    <property type="match status" value="1"/>
</dbReference>
<dbReference type="Pfam" id="PF00135">
    <property type="entry name" value="COesterase"/>
    <property type="match status" value="1"/>
</dbReference>